<dbReference type="STRING" id="1429867.A0A0G4NVN9"/>
<evidence type="ECO:0000313" key="2">
    <source>
        <dbReference type="Proteomes" id="UP000053732"/>
    </source>
</evidence>
<name>A0A0G4NVN9_PENC3</name>
<evidence type="ECO:0000313" key="1">
    <source>
        <dbReference type="EMBL" id="CRL18117.1"/>
    </source>
</evidence>
<accession>A0A0G4NVN9</accession>
<gene>
    <name evidence="1" type="ORF">PCAMFM013_S001g001077</name>
</gene>
<dbReference type="Proteomes" id="UP000053732">
    <property type="component" value="Unassembled WGS sequence"/>
</dbReference>
<dbReference type="EMBL" id="HG793134">
    <property type="protein sequence ID" value="CRL18117.1"/>
    <property type="molecule type" value="Genomic_DNA"/>
</dbReference>
<keyword evidence="2" id="KW-1185">Reference proteome</keyword>
<protein>
    <submittedName>
        <fullName evidence="1">Str. FM013</fullName>
    </submittedName>
</protein>
<sequence>MDCHLVVLEAKEDNHATDDKNRERLACRAMVRANRKVRRQSNSTLWGVLSDDLEFNLQKLDHQGRWSYIHLQQGREGWQAIANLLVYIILQALGMAAY</sequence>
<organism evidence="1 2">
    <name type="scientific">Penicillium camemberti (strain FM 013)</name>
    <dbReference type="NCBI Taxonomy" id="1429867"/>
    <lineage>
        <taxon>Eukaryota</taxon>
        <taxon>Fungi</taxon>
        <taxon>Dikarya</taxon>
        <taxon>Ascomycota</taxon>
        <taxon>Pezizomycotina</taxon>
        <taxon>Eurotiomycetes</taxon>
        <taxon>Eurotiomycetidae</taxon>
        <taxon>Eurotiales</taxon>
        <taxon>Aspergillaceae</taxon>
        <taxon>Penicillium</taxon>
    </lineage>
</organism>
<reference evidence="1 2" key="1">
    <citation type="journal article" date="2014" name="Nat. Commun.">
        <title>Multiple recent horizontal transfers of a large genomic region in cheese making fungi.</title>
        <authorList>
            <person name="Cheeseman K."/>
            <person name="Ropars J."/>
            <person name="Renault P."/>
            <person name="Dupont J."/>
            <person name="Gouzy J."/>
            <person name="Branca A."/>
            <person name="Abraham A.L."/>
            <person name="Ceppi M."/>
            <person name="Conseiller E."/>
            <person name="Debuchy R."/>
            <person name="Malagnac F."/>
            <person name="Goarin A."/>
            <person name="Silar P."/>
            <person name="Lacoste S."/>
            <person name="Sallet E."/>
            <person name="Bensimon A."/>
            <person name="Giraud T."/>
            <person name="Brygoo Y."/>
        </authorList>
    </citation>
    <scope>NUCLEOTIDE SEQUENCE [LARGE SCALE GENOMIC DNA]</scope>
    <source>
        <strain evidence="2">FM 013</strain>
    </source>
</reference>
<dbReference type="AlphaFoldDB" id="A0A0G4NVN9"/>
<proteinExistence type="predicted"/>